<dbReference type="SUPFAM" id="SSF52047">
    <property type="entry name" value="RNI-like"/>
    <property type="match status" value="1"/>
</dbReference>
<reference evidence="1 2" key="1">
    <citation type="submission" date="2024-02" db="EMBL/GenBank/DDBJ databases">
        <title>De novo assembly and annotation of 12 fungi associated with fruit tree decline syndrome in Ontario, Canada.</title>
        <authorList>
            <person name="Sulman M."/>
            <person name="Ellouze W."/>
            <person name="Ilyukhin E."/>
        </authorList>
    </citation>
    <scope>NUCLEOTIDE SEQUENCE [LARGE SCALE GENOMIC DNA]</scope>
    <source>
        <strain evidence="1 2">M11/M66-122</strain>
    </source>
</reference>
<proteinExistence type="predicted"/>
<keyword evidence="2" id="KW-1185">Reference proteome</keyword>
<dbReference type="Proteomes" id="UP001320420">
    <property type="component" value="Unassembled WGS sequence"/>
</dbReference>
<evidence type="ECO:0000313" key="2">
    <source>
        <dbReference type="Proteomes" id="UP001320420"/>
    </source>
</evidence>
<accession>A0AAN9YQ98</accession>
<dbReference type="EMBL" id="JAKJXP020000030">
    <property type="protein sequence ID" value="KAK7753291.1"/>
    <property type="molecule type" value="Genomic_DNA"/>
</dbReference>
<protein>
    <recommendedName>
        <fullName evidence="3">F-box domain-containing protein</fullName>
    </recommendedName>
</protein>
<sequence length="555" mass="63348">MAPFPREVLPLLLDRVLEGRPIASPSSILFTIPVEILTLILRYVALDKRDLASLALVNSDCRQLARSCQFATVTLDFGSHALQIVAKLQQEAVQRMRSPQGLTHSPSLGACVRTLRSSTSEYWPRLMAFRPRGEQNQASDDQWRDVADLLTEEMETLYLPAVMLVTPTLPHLESLQSFECNLNDELLDCLGMSKAKHLKLSGTFLEAPKMRGGRHPWPLETLHADLKWEFRLSKDSPIGLDSSSFWQALLGMCSSTLRELKLDQPDLARAWLPTARNRGDKPISFNLEFPNLKALFIASRTSLDAVALSCLLRADLSILQVDYDDPITRQVLSEADPIPTLETLILSGHGMSYSDPLRFVEINTQITSIACLYNQRDAFLRCVIRSLIHHGDLRKLSLLWIETEIPEESLDELALLSQVEVLHLSAGFQGGFPHDWFVDHNKLKMYLSRFVNLKRLIITRDTYRLPLPERDWYEPNRYYDYRRPEDEELWGRHESQMLEHASAYVQALPKLAFVHLGKINFAVEEVNGTRKPVVTGEAWNTEYNVMKKEFQIDVN</sequence>
<name>A0AAN9YQ98_9PEZI</name>
<organism evidence="1 2">
    <name type="scientific">Diatrype stigma</name>
    <dbReference type="NCBI Taxonomy" id="117547"/>
    <lineage>
        <taxon>Eukaryota</taxon>
        <taxon>Fungi</taxon>
        <taxon>Dikarya</taxon>
        <taxon>Ascomycota</taxon>
        <taxon>Pezizomycotina</taxon>
        <taxon>Sordariomycetes</taxon>
        <taxon>Xylariomycetidae</taxon>
        <taxon>Xylariales</taxon>
        <taxon>Diatrypaceae</taxon>
        <taxon>Diatrype</taxon>
    </lineage>
</organism>
<evidence type="ECO:0008006" key="3">
    <source>
        <dbReference type="Google" id="ProtNLM"/>
    </source>
</evidence>
<comment type="caution">
    <text evidence="1">The sequence shown here is derived from an EMBL/GenBank/DDBJ whole genome shotgun (WGS) entry which is preliminary data.</text>
</comment>
<dbReference type="AlphaFoldDB" id="A0AAN9YQ98"/>
<evidence type="ECO:0000313" key="1">
    <source>
        <dbReference type="EMBL" id="KAK7753291.1"/>
    </source>
</evidence>
<gene>
    <name evidence="1" type="ORF">SLS62_004810</name>
</gene>